<protein>
    <recommendedName>
        <fullName evidence="2">Cyanovirin-N domain-containing protein</fullName>
    </recommendedName>
</protein>
<evidence type="ECO:0000259" key="2">
    <source>
        <dbReference type="SMART" id="SM01111"/>
    </source>
</evidence>
<sequence length="151" mass="16162">MTFLNSEMKVIYILGLLTSLLVGQAATTSDFSKTCDEIKVGDEGSSVQAKCTTKTPMGSPWVCTKLDLNKCLGSESGRLVAKDGGDFTKMCDTCGESGPLVLGCQCWTGAYFPDGSLIYNYTEFKLDDVVGNEDGYLKCFDNVAPKATGCD</sequence>
<dbReference type="Proteomes" id="UP000284375">
    <property type="component" value="Unassembled WGS sequence"/>
</dbReference>
<evidence type="ECO:0000313" key="3">
    <source>
        <dbReference type="EMBL" id="ROW04197.1"/>
    </source>
</evidence>
<proteinExistence type="predicted"/>
<dbReference type="SUPFAM" id="SSF51322">
    <property type="entry name" value="Cyanovirin-N"/>
    <property type="match status" value="1"/>
</dbReference>
<dbReference type="AlphaFoldDB" id="A0A423WL85"/>
<accession>A0A423WL85</accession>
<keyword evidence="1" id="KW-0732">Signal</keyword>
<dbReference type="Pfam" id="PF08881">
    <property type="entry name" value="CVNH"/>
    <property type="match status" value="1"/>
</dbReference>
<evidence type="ECO:0000256" key="1">
    <source>
        <dbReference type="SAM" id="SignalP"/>
    </source>
</evidence>
<keyword evidence="4" id="KW-1185">Reference proteome</keyword>
<feature type="chain" id="PRO_5019514069" description="Cyanovirin-N domain-containing protein" evidence="1">
    <location>
        <begin position="26"/>
        <end position="151"/>
    </location>
</feature>
<dbReference type="InterPro" id="IPR036673">
    <property type="entry name" value="Cyanovirin-N_sf"/>
</dbReference>
<feature type="signal peptide" evidence="1">
    <location>
        <begin position="1"/>
        <end position="25"/>
    </location>
</feature>
<evidence type="ECO:0000313" key="4">
    <source>
        <dbReference type="Proteomes" id="UP000284375"/>
    </source>
</evidence>
<dbReference type="STRING" id="252740.A0A423WL85"/>
<dbReference type="EMBL" id="LJZO01000002">
    <property type="protein sequence ID" value="ROW04197.1"/>
    <property type="molecule type" value="Genomic_DNA"/>
</dbReference>
<dbReference type="OrthoDB" id="2947935at2759"/>
<name>A0A423WL85_CYTCH</name>
<feature type="domain" description="Cyanovirin-N" evidence="2">
    <location>
        <begin position="30"/>
        <end position="139"/>
    </location>
</feature>
<comment type="caution">
    <text evidence="3">The sequence shown here is derived from an EMBL/GenBank/DDBJ whole genome shotgun (WGS) entry which is preliminary data.</text>
</comment>
<dbReference type="Gene3D" id="2.30.60.10">
    <property type="entry name" value="Cyanovirin-N"/>
    <property type="match status" value="1"/>
</dbReference>
<dbReference type="SMART" id="SM01111">
    <property type="entry name" value="CVNH"/>
    <property type="match status" value="1"/>
</dbReference>
<organism evidence="3 4">
    <name type="scientific">Cytospora chrysosperma</name>
    <name type="common">Cytospora canker fungus</name>
    <name type="synonym">Sphaeria chrysosperma</name>
    <dbReference type="NCBI Taxonomy" id="252740"/>
    <lineage>
        <taxon>Eukaryota</taxon>
        <taxon>Fungi</taxon>
        <taxon>Dikarya</taxon>
        <taxon>Ascomycota</taxon>
        <taxon>Pezizomycotina</taxon>
        <taxon>Sordariomycetes</taxon>
        <taxon>Sordariomycetidae</taxon>
        <taxon>Diaporthales</taxon>
        <taxon>Cytosporaceae</taxon>
        <taxon>Cytospora</taxon>
    </lineage>
</organism>
<reference evidence="3 4" key="1">
    <citation type="submission" date="2015-09" db="EMBL/GenBank/DDBJ databases">
        <title>Host preference determinants of Valsa canker pathogens revealed by comparative genomics.</title>
        <authorList>
            <person name="Yin Z."/>
            <person name="Huang L."/>
        </authorList>
    </citation>
    <scope>NUCLEOTIDE SEQUENCE [LARGE SCALE GENOMIC DNA]</scope>
    <source>
        <strain evidence="3 4">YSFL</strain>
    </source>
</reference>
<dbReference type="InterPro" id="IPR011058">
    <property type="entry name" value="Cyanovirin-N"/>
</dbReference>
<gene>
    <name evidence="3" type="ORF">VSDG_00838</name>
</gene>